<reference evidence="7 8" key="1">
    <citation type="submission" date="2024-08" db="EMBL/GenBank/DDBJ databases">
        <title>Insights into the chromosomal genome structure of Flemingia macrophylla.</title>
        <authorList>
            <person name="Ding Y."/>
            <person name="Zhao Y."/>
            <person name="Bi W."/>
            <person name="Wu M."/>
            <person name="Zhao G."/>
            <person name="Gong Y."/>
            <person name="Li W."/>
            <person name="Zhang P."/>
        </authorList>
    </citation>
    <scope>NUCLEOTIDE SEQUENCE [LARGE SCALE GENOMIC DNA]</scope>
    <source>
        <strain evidence="7">DYQJB</strain>
        <tissue evidence="7">Leaf</tissue>
    </source>
</reference>
<dbReference type="PANTHER" id="PTHR21392">
    <property type="entry name" value="TRNA-URIDINE AMINOCARBOXYPROPYLTRANSFERASE 2"/>
    <property type="match status" value="1"/>
</dbReference>
<evidence type="ECO:0000256" key="1">
    <source>
        <dbReference type="ARBA" id="ARBA00012386"/>
    </source>
</evidence>
<gene>
    <name evidence="7" type="ORF">Fmac_019289</name>
</gene>
<keyword evidence="2" id="KW-0808">Transferase</keyword>
<evidence type="ECO:0000313" key="8">
    <source>
        <dbReference type="Proteomes" id="UP001603857"/>
    </source>
</evidence>
<dbReference type="GO" id="GO:0008033">
    <property type="term" value="P:tRNA processing"/>
    <property type="evidence" value="ECO:0007669"/>
    <property type="project" value="UniProtKB-KW"/>
</dbReference>
<comment type="caution">
    <text evidence="7">The sequence shown here is derived from an EMBL/GenBank/DDBJ whole genome shotgun (WGS) entry which is preliminary data.</text>
</comment>
<evidence type="ECO:0000259" key="6">
    <source>
        <dbReference type="SMART" id="SM01144"/>
    </source>
</evidence>
<evidence type="ECO:0000256" key="4">
    <source>
        <dbReference type="ARBA" id="ARBA00022694"/>
    </source>
</evidence>
<dbReference type="GO" id="GO:0016432">
    <property type="term" value="F:tRNA-uridine aminocarboxypropyltransferase activity"/>
    <property type="evidence" value="ECO:0007669"/>
    <property type="project" value="UniProtKB-EC"/>
</dbReference>
<evidence type="ECO:0000256" key="3">
    <source>
        <dbReference type="ARBA" id="ARBA00022691"/>
    </source>
</evidence>
<protein>
    <recommendedName>
        <fullName evidence="1">tRNA-uridine aminocarboxypropyltransferase</fullName>
        <ecNumber evidence="1">2.5.1.25</ecNumber>
    </recommendedName>
</protein>
<feature type="domain" description="DTW" evidence="6">
    <location>
        <begin position="163"/>
        <end position="392"/>
    </location>
</feature>
<keyword evidence="8" id="KW-1185">Reference proteome</keyword>
<proteinExistence type="predicted"/>
<dbReference type="SMART" id="SM01144">
    <property type="entry name" value="DTW"/>
    <property type="match status" value="1"/>
</dbReference>
<dbReference type="EC" id="2.5.1.25" evidence="1"/>
<dbReference type="Pfam" id="PF03942">
    <property type="entry name" value="DTW"/>
    <property type="match status" value="1"/>
</dbReference>
<dbReference type="EMBL" id="JBGMDY010000006">
    <property type="protein sequence ID" value="KAL2331708.1"/>
    <property type="molecule type" value="Genomic_DNA"/>
</dbReference>
<sequence length="404" mass="45956">MGHTFKFGLFGIIERGNNTCWKNRNISMSWTRPFLVQCPVQFPFSLWNKTRVLLTHHYCYLRHSPLSNSMAEEGVISLQEWQGWGTTSPFPTMVAQIVEDLKVLEEDLDAHMSFGGNGGKLLGDFRIQEDKRHRATYQALGDSEKKLQFYSARQIACRILGSRGYLCQKCWLPMEDCMCSKVTSCALYPGMRFWLYMHPKDFLRQNNTGKILWQVFGVDAATLCIFGIPEHEEIMWNSFKMAGKSNVWCLYPNKSAVLKSVQNAFGQEAVASEIASSKLKVDTIQHFILIDGTWSNSAAMFRRLQDKAKSIWGDEDLACISLNPGASSMHRLRPQPSWDRTCTAAAAAGLLSELQLIPQFSSIGLDKQEEAVEHALTVLLDALTKRRLRMGRSITRKMRHTNIR</sequence>
<keyword evidence="4" id="KW-0819">tRNA processing</keyword>
<comment type="catalytic activity">
    <reaction evidence="5">
        <text>a uridine in tRNA + S-adenosyl-L-methionine = a 3-[(3S)-3-amino-3-carboxypropyl]uridine in tRNA + S-methyl-5'-thioadenosine + H(+)</text>
        <dbReference type="Rhea" id="RHEA:62432"/>
        <dbReference type="Rhea" id="RHEA-COMP:13339"/>
        <dbReference type="Rhea" id="RHEA-COMP:16092"/>
        <dbReference type="ChEBI" id="CHEBI:15378"/>
        <dbReference type="ChEBI" id="CHEBI:17509"/>
        <dbReference type="ChEBI" id="CHEBI:59789"/>
        <dbReference type="ChEBI" id="CHEBI:65315"/>
        <dbReference type="ChEBI" id="CHEBI:82930"/>
        <dbReference type="EC" id="2.5.1.25"/>
    </reaction>
</comment>
<dbReference type="Proteomes" id="UP001603857">
    <property type="component" value="Unassembled WGS sequence"/>
</dbReference>
<dbReference type="InterPro" id="IPR039262">
    <property type="entry name" value="DTWD2/TAPT"/>
</dbReference>
<dbReference type="InterPro" id="IPR005636">
    <property type="entry name" value="DTW"/>
</dbReference>
<name>A0ABD1M7E4_9FABA</name>
<evidence type="ECO:0000256" key="2">
    <source>
        <dbReference type="ARBA" id="ARBA00022679"/>
    </source>
</evidence>
<dbReference type="AlphaFoldDB" id="A0ABD1M7E4"/>
<accession>A0ABD1M7E4</accession>
<dbReference type="PANTHER" id="PTHR21392:SF4">
    <property type="entry name" value="TRNA-URIDINE AMINOCARBOXYPROPYLTRANSFERASE"/>
    <property type="match status" value="1"/>
</dbReference>
<organism evidence="7 8">
    <name type="scientific">Flemingia macrophylla</name>
    <dbReference type="NCBI Taxonomy" id="520843"/>
    <lineage>
        <taxon>Eukaryota</taxon>
        <taxon>Viridiplantae</taxon>
        <taxon>Streptophyta</taxon>
        <taxon>Embryophyta</taxon>
        <taxon>Tracheophyta</taxon>
        <taxon>Spermatophyta</taxon>
        <taxon>Magnoliopsida</taxon>
        <taxon>eudicotyledons</taxon>
        <taxon>Gunneridae</taxon>
        <taxon>Pentapetalae</taxon>
        <taxon>rosids</taxon>
        <taxon>fabids</taxon>
        <taxon>Fabales</taxon>
        <taxon>Fabaceae</taxon>
        <taxon>Papilionoideae</taxon>
        <taxon>50 kb inversion clade</taxon>
        <taxon>NPAAA clade</taxon>
        <taxon>indigoferoid/millettioid clade</taxon>
        <taxon>Phaseoleae</taxon>
        <taxon>Flemingia</taxon>
    </lineage>
</organism>
<evidence type="ECO:0000313" key="7">
    <source>
        <dbReference type="EMBL" id="KAL2331708.1"/>
    </source>
</evidence>
<keyword evidence="3" id="KW-0949">S-adenosyl-L-methionine</keyword>
<evidence type="ECO:0000256" key="5">
    <source>
        <dbReference type="ARBA" id="ARBA00048718"/>
    </source>
</evidence>